<evidence type="ECO:0000313" key="1">
    <source>
        <dbReference type="EMBL" id="CAB4174506.1"/>
    </source>
</evidence>
<gene>
    <name evidence="2" type="ORF">UFOVP1138_62</name>
    <name evidence="3" type="ORF">UFOVP1394_59</name>
    <name evidence="1" type="ORF">UFOVP975_58</name>
</gene>
<organism evidence="1">
    <name type="scientific">uncultured Caudovirales phage</name>
    <dbReference type="NCBI Taxonomy" id="2100421"/>
    <lineage>
        <taxon>Viruses</taxon>
        <taxon>Duplodnaviria</taxon>
        <taxon>Heunggongvirae</taxon>
        <taxon>Uroviricota</taxon>
        <taxon>Caudoviricetes</taxon>
        <taxon>Peduoviridae</taxon>
        <taxon>Maltschvirus</taxon>
        <taxon>Maltschvirus maltsch</taxon>
    </lineage>
</organism>
<evidence type="ECO:0000313" key="2">
    <source>
        <dbReference type="EMBL" id="CAB4186293.1"/>
    </source>
</evidence>
<dbReference type="EMBL" id="LR797345">
    <property type="protein sequence ID" value="CAB4204439.1"/>
    <property type="molecule type" value="Genomic_DNA"/>
</dbReference>
<evidence type="ECO:0008006" key="4">
    <source>
        <dbReference type="Google" id="ProtNLM"/>
    </source>
</evidence>
<dbReference type="SUPFAM" id="SSF53187">
    <property type="entry name" value="Zn-dependent exopeptidases"/>
    <property type="match status" value="1"/>
</dbReference>
<protein>
    <recommendedName>
        <fullName evidence="4">Peptidase M28</fullName>
    </recommendedName>
</protein>
<proteinExistence type="predicted"/>
<name>A0A6J5PWP6_9CAUD</name>
<dbReference type="Gene3D" id="3.40.630.10">
    <property type="entry name" value="Zn peptidases"/>
    <property type="match status" value="1"/>
</dbReference>
<reference evidence="1" key="1">
    <citation type="submission" date="2020-05" db="EMBL/GenBank/DDBJ databases">
        <authorList>
            <person name="Chiriac C."/>
            <person name="Salcher M."/>
            <person name="Ghai R."/>
            <person name="Kavagutti S V."/>
        </authorList>
    </citation>
    <scope>NUCLEOTIDE SEQUENCE</scope>
</reference>
<evidence type="ECO:0000313" key="3">
    <source>
        <dbReference type="EMBL" id="CAB4204439.1"/>
    </source>
</evidence>
<sequence length="299" mass="34048">MDIAGILSLEDKEVFEVFRLEAKSRGRKIFSDNENYMFIKGSDRICLVAHIDTVSGEWVDGTRKPVKKKLVEKYGIIRAYTERGKRPTILGADDRAGCYGLLDIMKSDDRPSILLTNYEECGGVGVGVFTNETDLWKNTDFFVELDRAGCNEYVQYNENTQEVHDFMAKFAISNGGYGSYSDIATISKVTKIPSVNLAIGYRSQHSDREYLDLAVMSMAIKKAKLIIHRYCKDKPQLGRIKERPIPPTRSSVYDWNSRQRKVDSEEIKCAECGAADGHHYRSCPDYDNKTGNLFNWEEK</sequence>
<accession>A0A6J5PWP6</accession>
<dbReference type="EMBL" id="LR797086">
    <property type="protein sequence ID" value="CAB4186293.1"/>
    <property type="molecule type" value="Genomic_DNA"/>
</dbReference>
<dbReference type="EMBL" id="LR796921">
    <property type="protein sequence ID" value="CAB4174506.1"/>
    <property type="molecule type" value="Genomic_DNA"/>
</dbReference>